<evidence type="ECO:0000313" key="4">
    <source>
        <dbReference type="EMBL" id="MFC2949771.1"/>
    </source>
</evidence>
<dbReference type="PANTHER" id="PTHR11364:SF27">
    <property type="entry name" value="SULFURTRANSFERASE"/>
    <property type="match status" value="1"/>
</dbReference>
<feature type="domain" description="Rhodanese" evidence="3">
    <location>
        <begin position="34"/>
        <end position="149"/>
    </location>
</feature>
<keyword evidence="1 4" id="KW-0808">Transferase</keyword>
<feature type="domain" description="Rhodanese" evidence="3">
    <location>
        <begin position="179"/>
        <end position="292"/>
    </location>
</feature>
<evidence type="ECO:0000313" key="5">
    <source>
        <dbReference type="Proteomes" id="UP001595387"/>
    </source>
</evidence>
<protein>
    <submittedName>
        <fullName evidence="4">Sulfurtransferase</fullName>
        <ecNumber evidence="4">2.8.1.-</ecNumber>
    </submittedName>
</protein>
<sequence>MAGFPLFVATEWLEERLDDPKLRILDATTYLKPTEGYYKVWSGREAYDEEHIPGAVYADLYKELSHPDAPFAFTIPPREQFVEKISELGVGDGTYAVVYDRGAEVGTSTVANDWASRLAWQLKYEGFDDVAVLVGGFSKWKEEVRPVSTEPGSYPKANFTGERRPEMLATKEDVKKAMEDDDVVLINSLSEADFRGETNTYKRSGRIPGSEHVFFGSHSNPETQELLEDNRIRENFEKAGALDPDKKVITYCGSGIAATWNALLLNKLGQTNVAMYDGSMTEWTEDPSLPLEKGEK</sequence>
<evidence type="ECO:0000256" key="2">
    <source>
        <dbReference type="ARBA" id="ARBA00022737"/>
    </source>
</evidence>
<evidence type="ECO:0000256" key="1">
    <source>
        <dbReference type="ARBA" id="ARBA00022679"/>
    </source>
</evidence>
<comment type="caution">
    <text evidence="4">The sequence shown here is derived from an EMBL/GenBank/DDBJ whole genome shotgun (WGS) entry which is preliminary data.</text>
</comment>
<dbReference type="PROSITE" id="PS50206">
    <property type="entry name" value="RHODANESE_3"/>
    <property type="match status" value="2"/>
</dbReference>
<dbReference type="EC" id="2.8.1.-" evidence="4"/>
<gene>
    <name evidence="4" type="ORF">ACFODW_15725</name>
</gene>
<dbReference type="CDD" id="cd01448">
    <property type="entry name" value="TST_Repeat_1"/>
    <property type="match status" value="1"/>
</dbReference>
<dbReference type="GO" id="GO:0016740">
    <property type="term" value="F:transferase activity"/>
    <property type="evidence" value="ECO:0007669"/>
    <property type="project" value="UniProtKB-KW"/>
</dbReference>
<proteinExistence type="predicted"/>
<dbReference type="EMBL" id="JBHRRZ010000038">
    <property type="protein sequence ID" value="MFC2949771.1"/>
    <property type="molecule type" value="Genomic_DNA"/>
</dbReference>
<dbReference type="PANTHER" id="PTHR11364">
    <property type="entry name" value="THIOSULFATE SULFERTANSFERASE"/>
    <property type="match status" value="1"/>
</dbReference>
<keyword evidence="5" id="KW-1185">Reference proteome</keyword>
<dbReference type="Pfam" id="PF00581">
    <property type="entry name" value="Rhodanese"/>
    <property type="match status" value="2"/>
</dbReference>
<evidence type="ECO:0000259" key="3">
    <source>
        <dbReference type="PROSITE" id="PS50206"/>
    </source>
</evidence>
<dbReference type="Gene3D" id="3.40.250.10">
    <property type="entry name" value="Rhodanese-like domain"/>
    <property type="match status" value="2"/>
</dbReference>
<dbReference type="InterPro" id="IPR036873">
    <property type="entry name" value="Rhodanese-like_dom_sf"/>
</dbReference>
<keyword evidence="2" id="KW-0677">Repeat</keyword>
<name>A0ABV7A9I6_9BACI</name>
<dbReference type="InterPro" id="IPR045078">
    <property type="entry name" value="TST/MPST-like"/>
</dbReference>
<dbReference type="InterPro" id="IPR001763">
    <property type="entry name" value="Rhodanese-like_dom"/>
</dbReference>
<dbReference type="SMART" id="SM00450">
    <property type="entry name" value="RHOD"/>
    <property type="match status" value="2"/>
</dbReference>
<dbReference type="CDD" id="cd01449">
    <property type="entry name" value="TST_Repeat_2"/>
    <property type="match status" value="1"/>
</dbReference>
<dbReference type="SUPFAM" id="SSF52821">
    <property type="entry name" value="Rhodanese/Cell cycle control phosphatase"/>
    <property type="match status" value="2"/>
</dbReference>
<dbReference type="RefSeq" id="WP_390307740.1">
    <property type="nucleotide sequence ID" value="NZ_JBHRRZ010000038.1"/>
</dbReference>
<organism evidence="4 5">
    <name type="scientific">Virgibacillus sediminis</name>
    <dbReference type="NCBI Taxonomy" id="202260"/>
    <lineage>
        <taxon>Bacteria</taxon>
        <taxon>Bacillati</taxon>
        <taxon>Bacillota</taxon>
        <taxon>Bacilli</taxon>
        <taxon>Bacillales</taxon>
        <taxon>Bacillaceae</taxon>
        <taxon>Virgibacillus</taxon>
    </lineage>
</organism>
<reference evidence="5" key="1">
    <citation type="journal article" date="2019" name="Int. J. Syst. Evol. Microbiol.">
        <title>The Global Catalogue of Microorganisms (GCM) 10K type strain sequencing project: providing services to taxonomists for standard genome sequencing and annotation.</title>
        <authorList>
            <consortium name="The Broad Institute Genomics Platform"/>
            <consortium name="The Broad Institute Genome Sequencing Center for Infectious Disease"/>
            <person name="Wu L."/>
            <person name="Ma J."/>
        </authorList>
    </citation>
    <scope>NUCLEOTIDE SEQUENCE [LARGE SCALE GENOMIC DNA]</scope>
    <source>
        <strain evidence="5">KCTC 13193</strain>
    </source>
</reference>
<accession>A0ABV7A9I6</accession>
<dbReference type="Proteomes" id="UP001595387">
    <property type="component" value="Unassembled WGS sequence"/>
</dbReference>